<dbReference type="AlphaFoldDB" id="R7TS84"/>
<dbReference type="InterPro" id="IPR001258">
    <property type="entry name" value="NHL_repeat"/>
</dbReference>
<feature type="repeat" description="NHL" evidence="2">
    <location>
        <begin position="1"/>
        <end position="23"/>
    </location>
</feature>
<dbReference type="EMBL" id="KB308810">
    <property type="protein sequence ID" value="ELT96519.1"/>
    <property type="molecule type" value="Genomic_DNA"/>
</dbReference>
<reference evidence="4" key="3">
    <citation type="submission" date="2015-06" db="UniProtKB">
        <authorList>
            <consortium name="EnsemblMetazoa"/>
        </authorList>
    </citation>
    <scope>IDENTIFICATION</scope>
</reference>
<gene>
    <name evidence="3" type="ORF">CAPTEDRAFT_46798</name>
</gene>
<organism evidence="3">
    <name type="scientific">Capitella teleta</name>
    <name type="common">Polychaete worm</name>
    <dbReference type="NCBI Taxonomy" id="283909"/>
    <lineage>
        <taxon>Eukaryota</taxon>
        <taxon>Metazoa</taxon>
        <taxon>Spiralia</taxon>
        <taxon>Lophotrochozoa</taxon>
        <taxon>Annelida</taxon>
        <taxon>Polychaeta</taxon>
        <taxon>Sedentaria</taxon>
        <taxon>Scolecida</taxon>
        <taxon>Capitellidae</taxon>
        <taxon>Capitella</taxon>
    </lineage>
</organism>
<dbReference type="HOGENOM" id="CLU_1631243_0_0_1"/>
<evidence type="ECO:0000256" key="2">
    <source>
        <dbReference type="PROSITE-ProRule" id="PRU00504"/>
    </source>
</evidence>
<sequence length="171" mass="18548">VSSKGDVVVADTGNHRLVIFGSDRQLKKVISSRGHLPHQLHFPICVALAPSHNEDEEEILVTDSVNASVKAFRQNGDFIRQVENGGEAFDFPHGIAVSKNSCIAVTDLIKHSVVLMSMNGDIRCEFGCYGSQPQQLDHPNHVAISNDDHVIICDTGNAAVKFFSLSGELLS</sequence>
<keyword evidence="5" id="KW-1185">Reference proteome</keyword>
<dbReference type="OrthoDB" id="342730at2759"/>
<protein>
    <submittedName>
        <fullName evidence="3 4">Uncharacterized protein</fullName>
    </submittedName>
</protein>
<dbReference type="Proteomes" id="UP000014760">
    <property type="component" value="Unassembled WGS sequence"/>
</dbReference>
<dbReference type="PANTHER" id="PTHR24104">
    <property type="entry name" value="E3 UBIQUITIN-PROTEIN LIGASE NHLRC1-RELATED"/>
    <property type="match status" value="1"/>
</dbReference>
<dbReference type="EnsemblMetazoa" id="CapteT46798">
    <property type="protein sequence ID" value="CapteP46798"/>
    <property type="gene ID" value="CapteG46798"/>
</dbReference>
<dbReference type="GO" id="GO:0008270">
    <property type="term" value="F:zinc ion binding"/>
    <property type="evidence" value="ECO:0007669"/>
    <property type="project" value="UniProtKB-KW"/>
</dbReference>
<proteinExistence type="predicted"/>
<dbReference type="PROSITE" id="PS51125">
    <property type="entry name" value="NHL"/>
    <property type="match status" value="2"/>
</dbReference>
<evidence type="ECO:0000313" key="5">
    <source>
        <dbReference type="Proteomes" id="UP000014760"/>
    </source>
</evidence>
<dbReference type="Pfam" id="PF01436">
    <property type="entry name" value="NHL"/>
    <property type="match status" value="1"/>
</dbReference>
<name>R7TS84_CAPTE</name>
<dbReference type="SUPFAM" id="SSF101898">
    <property type="entry name" value="NHL repeat"/>
    <property type="match status" value="1"/>
</dbReference>
<dbReference type="GO" id="GO:0061630">
    <property type="term" value="F:ubiquitin protein ligase activity"/>
    <property type="evidence" value="ECO:0007669"/>
    <property type="project" value="TreeGrafter"/>
</dbReference>
<feature type="non-terminal residue" evidence="3">
    <location>
        <position position="171"/>
    </location>
</feature>
<dbReference type="GO" id="GO:0043161">
    <property type="term" value="P:proteasome-mediated ubiquitin-dependent protein catabolic process"/>
    <property type="evidence" value="ECO:0007669"/>
    <property type="project" value="TreeGrafter"/>
</dbReference>
<evidence type="ECO:0000313" key="4">
    <source>
        <dbReference type="EnsemblMetazoa" id="CapteP46798"/>
    </source>
</evidence>
<dbReference type="GO" id="GO:0000209">
    <property type="term" value="P:protein polyubiquitination"/>
    <property type="evidence" value="ECO:0007669"/>
    <property type="project" value="TreeGrafter"/>
</dbReference>
<accession>R7TS84</accession>
<dbReference type="InterPro" id="IPR050952">
    <property type="entry name" value="TRIM-NHL_E3_ligases"/>
</dbReference>
<reference evidence="5" key="1">
    <citation type="submission" date="2012-12" db="EMBL/GenBank/DDBJ databases">
        <authorList>
            <person name="Hellsten U."/>
            <person name="Grimwood J."/>
            <person name="Chapman J.A."/>
            <person name="Shapiro H."/>
            <person name="Aerts A."/>
            <person name="Otillar R.P."/>
            <person name="Terry A.Y."/>
            <person name="Boore J.L."/>
            <person name="Simakov O."/>
            <person name="Marletaz F."/>
            <person name="Cho S.-J."/>
            <person name="Edsinger-Gonzales E."/>
            <person name="Havlak P."/>
            <person name="Kuo D.-H."/>
            <person name="Larsson T."/>
            <person name="Lv J."/>
            <person name="Arendt D."/>
            <person name="Savage R."/>
            <person name="Osoegawa K."/>
            <person name="de Jong P."/>
            <person name="Lindberg D.R."/>
            <person name="Seaver E.C."/>
            <person name="Weisblat D.A."/>
            <person name="Putnam N.H."/>
            <person name="Grigoriev I.V."/>
            <person name="Rokhsar D.S."/>
        </authorList>
    </citation>
    <scope>NUCLEOTIDE SEQUENCE</scope>
    <source>
        <strain evidence="5">I ESC-2004</strain>
    </source>
</reference>
<evidence type="ECO:0000256" key="1">
    <source>
        <dbReference type="ARBA" id="ARBA00022737"/>
    </source>
</evidence>
<dbReference type="PANTHER" id="PTHR24104:SF25">
    <property type="entry name" value="PROTEIN LIN-41"/>
    <property type="match status" value="1"/>
</dbReference>
<dbReference type="CDD" id="cd05819">
    <property type="entry name" value="NHL"/>
    <property type="match status" value="1"/>
</dbReference>
<reference evidence="3 5" key="2">
    <citation type="journal article" date="2013" name="Nature">
        <title>Insights into bilaterian evolution from three spiralian genomes.</title>
        <authorList>
            <person name="Simakov O."/>
            <person name="Marletaz F."/>
            <person name="Cho S.J."/>
            <person name="Edsinger-Gonzales E."/>
            <person name="Havlak P."/>
            <person name="Hellsten U."/>
            <person name="Kuo D.H."/>
            <person name="Larsson T."/>
            <person name="Lv J."/>
            <person name="Arendt D."/>
            <person name="Savage R."/>
            <person name="Osoegawa K."/>
            <person name="de Jong P."/>
            <person name="Grimwood J."/>
            <person name="Chapman J.A."/>
            <person name="Shapiro H."/>
            <person name="Aerts A."/>
            <person name="Otillar R.P."/>
            <person name="Terry A.Y."/>
            <person name="Boore J.L."/>
            <person name="Grigoriev I.V."/>
            <person name="Lindberg D.R."/>
            <person name="Seaver E.C."/>
            <person name="Weisblat D.A."/>
            <person name="Putnam N.H."/>
            <person name="Rokhsar D.S."/>
        </authorList>
    </citation>
    <scope>NUCLEOTIDE SEQUENCE</scope>
    <source>
        <strain evidence="3 5">I ESC-2004</strain>
    </source>
</reference>
<dbReference type="STRING" id="283909.R7TS84"/>
<dbReference type="Gene3D" id="2.120.10.30">
    <property type="entry name" value="TolB, C-terminal domain"/>
    <property type="match status" value="1"/>
</dbReference>
<feature type="repeat" description="NHL" evidence="2">
    <location>
        <begin position="123"/>
        <end position="166"/>
    </location>
</feature>
<evidence type="ECO:0000313" key="3">
    <source>
        <dbReference type="EMBL" id="ELT96519.1"/>
    </source>
</evidence>
<feature type="non-terminal residue" evidence="3">
    <location>
        <position position="1"/>
    </location>
</feature>
<dbReference type="EMBL" id="AMQN01002270">
    <property type="status" value="NOT_ANNOTATED_CDS"/>
    <property type="molecule type" value="Genomic_DNA"/>
</dbReference>
<dbReference type="InterPro" id="IPR011042">
    <property type="entry name" value="6-blade_b-propeller_TolB-like"/>
</dbReference>
<keyword evidence="1" id="KW-0677">Repeat</keyword>